<evidence type="ECO:0000313" key="4">
    <source>
        <dbReference type="Proteomes" id="UP000233469"/>
    </source>
</evidence>
<dbReference type="VEuPathDB" id="FungiDB:FUN_017218"/>
<dbReference type="AlphaFoldDB" id="A0A2N1MP28"/>
<reference evidence="2 4" key="1">
    <citation type="submission" date="2016-04" db="EMBL/GenBank/DDBJ databases">
        <title>Genome analyses suggest a sexual origin of heterokaryosis in a supposedly ancient asexual fungus.</title>
        <authorList>
            <person name="Ropars J."/>
            <person name="Sedzielewska K."/>
            <person name="Noel J."/>
            <person name="Charron P."/>
            <person name="Farinelli L."/>
            <person name="Marton T."/>
            <person name="Kruger M."/>
            <person name="Pelin A."/>
            <person name="Brachmann A."/>
            <person name="Corradi N."/>
        </authorList>
    </citation>
    <scope>NUCLEOTIDE SEQUENCE [LARGE SCALE GENOMIC DNA]</scope>
    <source>
        <strain evidence="2 4">C2</strain>
    </source>
</reference>
<sequence>MTHGSDLDFTENINDGNNHLQQPTNVIQMEHTRMEYNQIEHNQIKHTSNAPYNNNFNISCNPSVTTTYNTGNNEGSSFMDNQLGTSTQYYDPTFTTSYHAPQYNSLLDDIQFQNNFSSVNIPQTDNSEIFRLNIPGFKIIVIPNSVNLANLDLQNLFPQDSTPNIITENSQTYSQNTFDLNDSFDFNNFYPLRLMIQCLDADPSNRPTASQLYECLGNRVTAICDDPDPSDLSNQFDVAEEIKFSNLEQLHFNILPYHERAIYYVLNFGTIEKVHKLLYEIDNLIKKCHS</sequence>
<evidence type="ECO:0000313" key="3">
    <source>
        <dbReference type="EMBL" id="PKK74886.1"/>
    </source>
</evidence>
<gene>
    <name evidence="3" type="ORF">RhiirC2_846445</name>
    <name evidence="2" type="ORF">RhiirC2_855053</name>
</gene>
<name>A0A2N1MP28_9GLOM</name>
<evidence type="ECO:0008006" key="5">
    <source>
        <dbReference type="Google" id="ProtNLM"/>
    </source>
</evidence>
<dbReference type="EMBL" id="LLXL01000277">
    <property type="protein sequence ID" value="PKK74886.1"/>
    <property type="molecule type" value="Genomic_DNA"/>
</dbReference>
<dbReference type="EMBL" id="LLXL01001670">
    <property type="protein sequence ID" value="PKK63356.1"/>
    <property type="molecule type" value="Genomic_DNA"/>
</dbReference>
<feature type="region of interest" description="Disordered" evidence="1">
    <location>
        <begin position="1"/>
        <end position="21"/>
    </location>
</feature>
<comment type="caution">
    <text evidence="2">The sequence shown here is derived from an EMBL/GenBank/DDBJ whole genome shotgun (WGS) entry which is preliminary data.</text>
</comment>
<dbReference type="VEuPathDB" id="FungiDB:RhiirFUN_022543"/>
<dbReference type="Proteomes" id="UP000233469">
    <property type="component" value="Unassembled WGS sequence"/>
</dbReference>
<organism evidence="2 4">
    <name type="scientific">Rhizophagus irregularis</name>
    <dbReference type="NCBI Taxonomy" id="588596"/>
    <lineage>
        <taxon>Eukaryota</taxon>
        <taxon>Fungi</taxon>
        <taxon>Fungi incertae sedis</taxon>
        <taxon>Mucoromycota</taxon>
        <taxon>Glomeromycotina</taxon>
        <taxon>Glomeromycetes</taxon>
        <taxon>Glomerales</taxon>
        <taxon>Glomeraceae</taxon>
        <taxon>Rhizophagus</taxon>
    </lineage>
</organism>
<dbReference type="VEuPathDB" id="FungiDB:RhiirA1_463390"/>
<proteinExistence type="predicted"/>
<protein>
    <recommendedName>
        <fullName evidence="5">Protein kinase domain-containing protein</fullName>
    </recommendedName>
</protein>
<accession>A0A2N1MP28</accession>
<evidence type="ECO:0000256" key="1">
    <source>
        <dbReference type="SAM" id="MobiDB-lite"/>
    </source>
</evidence>
<dbReference type="VEuPathDB" id="FungiDB:FUN_017194"/>
<evidence type="ECO:0000313" key="2">
    <source>
        <dbReference type="EMBL" id="PKK63356.1"/>
    </source>
</evidence>
<feature type="compositionally biased region" description="Polar residues" evidence="1">
    <location>
        <begin position="11"/>
        <end position="21"/>
    </location>
</feature>
<reference evidence="2 4" key="2">
    <citation type="submission" date="2017-10" db="EMBL/GenBank/DDBJ databases">
        <title>Extensive intraspecific genome diversity in a model arbuscular mycorrhizal fungus.</title>
        <authorList>
            <person name="Chen E.C.H."/>
            <person name="Morin E."/>
            <person name="Baudet D."/>
            <person name="Noel J."/>
            <person name="Ndikumana S."/>
            <person name="Charron P."/>
            <person name="St-Onge C."/>
            <person name="Giorgi J."/>
            <person name="Grigoriev I.V."/>
            <person name="Roux C."/>
            <person name="Martin F.M."/>
            <person name="Corradi N."/>
        </authorList>
    </citation>
    <scope>NUCLEOTIDE SEQUENCE [LARGE SCALE GENOMIC DNA]</scope>
    <source>
        <strain evidence="2 4">C2</strain>
    </source>
</reference>